<dbReference type="GO" id="GO:0000785">
    <property type="term" value="C:chromatin"/>
    <property type="evidence" value="ECO:0007669"/>
    <property type="project" value="TreeGrafter"/>
</dbReference>
<evidence type="ECO:0000256" key="6">
    <source>
        <dbReference type="ARBA" id="ARBA00023242"/>
    </source>
</evidence>
<dbReference type="CDD" id="cd12148">
    <property type="entry name" value="fungal_TF_MHR"/>
    <property type="match status" value="1"/>
</dbReference>
<feature type="domain" description="C2H2-type" evidence="9">
    <location>
        <begin position="54"/>
        <end position="76"/>
    </location>
</feature>
<dbReference type="InterPro" id="IPR036236">
    <property type="entry name" value="Znf_C2H2_sf"/>
</dbReference>
<evidence type="ECO:0000256" key="2">
    <source>
        <dbReference type="ARBA" id="ARBA00022723"/>
    </source>
</evidence>
<organism evidence="10 11">
    <name type="scientific">Cadophora malorum</name>
    <dbReference type="NCBI Taxonomy" id="108018"/>
    <lineage>
        <taxon>Eukaryota</taxon>
        <taxon>Fungi</taxon>
        <taxon>Dikarya</taxon>
        <taxon>Ascomycota</taxon>
        <taxon>Pezizomycotina</taxon>
        <taxon>Leotiomycetes</taxon>
        <taxon>Helotiales</taxon>
        <taxon>Ploettnerulaceae</taxon>
        <taxon>Cadophora</taxon>
    </lineage>
</organism>
<dbReference type="Pfam" id="PF04082">
    <property type="entry name" value="Fungal_trans"/>
    <property type="match status" value="1"/>
</dbReference>
<keyword evidence="11" id="KW-1185">Reference proteome</keyword>
<dbReference type="GO" id="GO:0008270">
    <property type="term" value="F:zinc ion binding"/>
    <property type="evidence" value="ECO:0007669"/>
    <property type="project" value="UniProtKB-KW"/>
</dbReference>
<dbReference type="SUPFAM" id="SSF57667">
    <property type="entry name" value="beta-beta-alpha zinc fingers"/>
    <property type="match status" value="1"/>
</dbReference>
<feature type="domain" description="C2H2-type" evidence="9">
    <location>
        <begin position="26"/>
        <end position="53"/>
    </location>
</feature>
<dbReference type="InterPro" id="IPR007219">
    <property type="entry name" value="XnlR_reg_dom"/>
</dbReference>
<feature type="compositionally biased region" description="Polar residues" evidence="8">
    <location>
        <begin position="97"/>
        <end position="126"/>
    </location>
</feature>
<keyword evidence="4 7" id="KW-0863">Zinc-finger</keyword>
<dbReference type="PANTHER" id="PTHR40626">
    <property type="entry name" value="MIP31509P"/>
    <property type="match status" value="1"/>
</dbReference>
<evidence type="ECO:0000256" key="3">
    <source>
        <dbReference type="ARBA" id="ARBA00022737"/>
    </source>
</evidence>
<dbReference type="GO" id="GO:0000981">
    <property type="term" value="F:DNA-binding transcription factor activity, RNA polymerase II-specific"/>
    <property type="evidence" value="ECO:0007669"/>
    <property type="project" value="InterPro"/>
</dbReference>
<dbReference type="FunFam" id="3.30.160.60:FF:002343">
    <property type="entry name" value="Zinc finger protein 33A"/>
    <property type="match status" value="1"/>
</dbReference>
<dbReference type="InterPro" id="IPR051059">
    <property type="entry name" value="VerF-like"/>
</dbReference>
<gene>
    <name evidence="10" type="ORF">IFR04_004656</name>
</gene>
<keyword evidence="5" id="KW-0862">Zinc</keyword>
<dbReference type="Gene3D" id="3.30.160.60">
    <property type="entry name" value="Classic Zinc Finger"/>
    <property type="match status" value="2"/>
</dbReference>
<comment type="subcellular location">
    <subcellularLocation>
        <location evidence="1">Nucleus</location>
    </subcellularLocation>
</comment>
<evidence type="ECO:0000259" key="9">
    <source>
        <dbReference type="PROSITE" id="PS50157"/>
    </source>
</evidence>
<feature type="compositionally biased region" description="Polar residues" evidence="8">
    <location>
        <begin position="1"/>
        <end position="11"/>
    </location>
</feature>
<protein>
    <recommendedName>
        <fullName evidence="9">C2H2-type domain-containing protein</fullName>
    </recommendedName>
</protein>
<dbReference type="GO" id="GO:0000978">
    <property type="term" value="F:RNA polymerase II cis-regulatory region sequence-specific DNA binding"/>
    <property type="evidence" value="ECO:0007669"/>
    <property type="project" value="InterPro"/>
</dbReference>
<reference evidence="10" key="1">
    <citation type="submission" date="2021-02" db="EMBL/GenBank/DDBJ databases">
        <title>Genome sequence Cadophora malorum strain M34.</title>
        <authorList>
            <person name="Stefanovic E."/>
            <person name="Vu D."/>
            <person name="Scully C."/>
            <person name="Dijksterhuis J."/>
            <person name="Roader J."/>
            <person name="Houbraken J."/>
        </authorList>
    </citation>
    <scope>NUCLEOTIDE SEQUENCE</scope>
    <source>
        <strain evidence="10">M34</strain>
    </source>
</reference>
<keyword evidence="2" id="KW-0479">Metal-binding</keyword>
<dbReference type="Proteomes" id="UP000664132">
    <property type="component" value="Unassembled WGS sequence"/>
</dbReference>
<dbReference type="Pfam" id="PF00096">
    <property type="entry name" value="zf-C2H2"/>
    <property type="match status" value="2"/>
</dbReference>
<evidence type="ECO:0000313" key="11">
    <source>
        <dbReference type="Proteomes" id="UP000664132"/>
    </source>
</evidence>
<dbReference type="EMBL" id="JAFJYH010000053">
    <property type="protein sequence ID" value="KAG4422150.1"/>
    <property type="molecule type" value="Genomic_DNA"/>
</dbReference>
<evidence type="ECO:0000256" key="5">
    <source>
        <dbReference type="ARBA" id="ARBA00022833"/>
    </source>
</evidence>
<keyword evidence="3" id="KW-0677">Repeat</keyword>
<evidence type="ECO:0000256" key="1">
    <source>
        <dbReference type="ARBA" id="ARBA00004123"/>
    </source>
</evidence>
<dbReference type="SMART" id="SM00355">
    <property type="entry name" value="ZnF_C2H2"/>
    <property type="match status" value="2"/>
</dbReference>
<dbReference type="PROSITE" id="PS50157">
    <property type="entry name" value="ZINC_FINGER_C2H2_2"/>
    <property type="match status" value="2"/>
</dbReference>
<keyword evidence="6" id="KW-0539">Nucleus</keyword>
<evidence type="ECO:0000256" key="7">
    <source>
        <dbReference type="PROSITE-ProRule" id="PRU00042"/>
    </source>
</evidence>
<dbReference type="InterPro" id="IPR013087">
    <property type="entry name" value="Znf_C2H2_type"/>
</dbReference>
<sequence length="973" mass="107536">MSTTATATSPVQDRRPETQPRGLLPKKCRYCERRFSKAEHLKRHQRSHTGERPYTCPRCQKSFSRSDVLIRHLKNHPQIVGEEVEKSSSEGDIEVNGASNTNQPPVASSENNQVTQNVRRQSQVVATPSVIDPSLEDHLPRPNSNGLPSGLDHLALLASQQKWDNGTMDAVMTDPGNAALPEMSAAPSWTLEMPNNNHVSHPDVNFDTRPAQPDSNFQNIGPSPNTSSRFNFGEDIYSARLNGMQDQISPDMGGMAPDVSIMPQDLQTWFDQFDLESHLHPGNLQDFGSANSQITGVRRGSSLTASDEPASVRNPSSPSTLIPNERFAKVERCWPNRHSNPLRLMPTLWWDAVLKAEDNLFSNGNLSPEAMEQNRQCGSRWGLDEDCRERLQRMFVTITHVSSDQTPAAAFGSPENFSSPSESRSAGQAASVVNDAPLSSNFPPAEIFDIGLDLYFRQFHPLMPFIHTPTFCPKTAPTSILFIMCLIGLTILQTKGATAFVRQTFSKALEQVSIELMPSLSGDRSRIDQMSSLASAVLILNLTEMMGQKYHQSQCQMLYANVIMTAQKHGLFNANDGQPLNDAFFGQISDLEARWKAWSRIECAKRLIVSLTMVDTWYSAMLHTSPIMQTEDIQVILPCDAALFQATTATKWAHLAATRHQICMPMVSLSNDNLTLPELNNTLEPLAMHGILSIIRLRISHDFHRLLSGCHRRADEQYFVPALTYDLDPRAKQTKSLVIHVMKSYDQLFTSMNPNCIVLWHNTCIMLTSDIRLFEMGAGCAGAPAARQALDDIAVWTQTPSARRACLHAAQTFKLMSNRRASDGDPFHASTGLFISALILGLYVFMVPPESDSGTANTGAGSGLGFDLIDDVDWSVVGGEGLGATSPDANSMNLHNMNNQATDDAAVNFIRNGGGICFDGVIHRPGYEAARRILLDYARLLEDIGRWRVRISQYSKVLRIMSDALVDVEMGGG</sequence>
<dbReference type="OrthoDB" id="10018191at2759"/>
<feature type="region of interest" description="Disordered" evidence="8">
    <location>
        <begin position="81"/>
        <end position="147"/>
    </location>
</feature>
<comment type="caution">
    <text evidence="10">The sequence shown here is derived from an EMBL/GenBank/DDBJ whole genome shotgun (WGS) entry which is preliminary data.</text>
</comment>
<feature type="compositionally biased region" description="Polar residues" evidence="8">
    <location>
        <begin position="313"/>
        <end position="322"/>
    </location>
</feature>
<dbReference type="PANTHER" id="PTHR40626:SF7">
    <property type="entry name" value="TRANSCRIPTION FACTOR, PUTATIVE (AFU_ORTHOLOGUE AFUA_1G04110)-RELATED"/>
    <property type="match status" value="1"/>
</dbReference>
<dbReference type="GO" id="GO:0006351">
    <property type="term" value="P:DNA-templated transcription"/>
    <property type="evidence" value="ECO:0007669"/>
    <property type="project" value="InterPro"/>
</dbReference>
<evidence type="ECO:0000313" key="10">
    <source>
        <dbReference type="EMBL" id="KAG4422150.1"/>
    </source>
</evidence>
<evidence type="ECO:0000256" key="8">
    <source>
        <dbReference type="SAM" id="MobiDB-lite"/>
    </source>
</evidence>
<proteinExistence type="predicted"/>
<dbReference type="AlphaFoldDB" id="A0A8H8BRJ1"/>
<name>A0A8H8BRJ1_9HELO</name>
<feature type="region of interest" description="Disordered" evidence="8">
    <location>
        <begin position="297"/>
        <end position="322"/>
    </location>
</feature>
<evidence type="ECO:0000256" key="4">
    <source>
        <dbReference type="ARBA" id="ARBA00022771"/>
    </source>
</evidence>
<feature type="region of interest" description="Disordered" evidence="8">
    <location>
        <begin position="1"/>
        <end position="25"/>
    </location>
</feature>
<dbReference type="GO" id="GO:0005634">
    <property type="term" value="C:nucleus"/>
    <property type="evidence" value="ECO:0007669"/>
    <property type="project" value="UniProtKB-SubCell"/>
</dbReference>
<dbReference type="PROSITE" id="PS00028">
    <property type="entry name" value="ZINC_FINGER_C2H2_1"/>
    <property type="match status" value="2"/>
</dbReference>
<accession>A0A8H8BRJ1</accession>